<dbReference type="PANTHER" id="PTHR43265:SF1">
    <property type="entry name" value="ESTERASE ESTD"/>
    <property type="match status" value="1"/>
</dbReference>
<gene>
    <name evidence="3" type="ORF">LJ725_08550</name>
</gene>
<keyword evidence="4" id="KW-1185">Reference proteome</keyword>
<proteinExistence type="predicted"/>
<dbReference type="Pfam" id="PF12146">
    <property type="entry name" value="Hydrolase_4"/>
    <property type="match status" value="1"/>
</dbReference>
<organism evidence="3 4">
    <name type="scientific">Reyranella aquatilis</name>
    <dbReference type="NCBI Taxonomy" id="2035356"/>
    <lineage>
        <taxon>Bacteria</taxon>
        <taxon>Pseudomonadati</taxon>
        <taxon>Pseudomonadota</taxon>
        <taxon>Alphaproteobacteria</taxon>
        <taxon>Hyphomicrobiales</taxon>
        <taxon>Reyranellaceae</taxon>
        <taxon>Reyranella</taxon>
    </lineage>
</organism>
<sequence length="353" mass="37547">MIRRRALLGAGALLPGAAWAQAQDRRRTPQSLTESGWYAKGRTKTRAVRFAGTGGVSLAGTLLMPLFSEIQYVPGIVLVAGSGPTDRDGNNPLAPDRIDLLREIAELLARNGIASLRYDKRGIGQSTPRPRGSLEEQEAFFAWDNFVGDVEAAHAELLRHDEIKPYATALLGHSEGGLLALAASRALATRKLHALVLAATPGRKLEDILQAQIARDAPPSLRLPTDRAIAAILETGRVPNNLPPELQLLFPLYAGPFLKSLMSFDPAAALAESRLPCLLVQGGADRQVVPMEDVQPLIDALRTRNISGEAVVIPQVSHNLKTVTGPADPGFGGPLSPAVAGTLLKWLVPALGA</sequence>
<protein>
    <submittedName>
        <fullName evidence="3">Alpha/beta hydrolase</fullName>
    </submittedName>
</protein>
<dbReference type="PANTHER" id="PTHR43265">
    <property type="entry name" value="ESTERASE ESTD"/>
    <property type="match status" value="1"/>
</dbReference>
<evidence type="ECO:0000313" key="3">
    <source>
        <dbReference type="EMBL" id="MCC8429012.1"/>
    </source>
</evidence>
<reference evidence="3 4" key="1">
    <citation type="submission" date="2021-11" db="EMBL/GenBank/DDBJ databases">
        <authorList>
            <person name="Lee D.-H."/>
            <person name="Kim S.-B."/>
        </authorList>
    </citation>
    <scope>NUCLEOTIDE SEQUENCE [LARGE SCALE GENOMIC DNA]</scope>
    <source>
        <strain evidence="3 4">KCTC 52223</strain>
    </source>
</reference>
<dbReference type="InterPro" id="IPR022742">
    <property type="entry name" value="Hydrolase_4"/>
</dbReference>
<dbReference type="InterPro" id="IPR029058">
    <property type="entry name" value="AB_hydrolase_fold"/>
</dbReference>
<dbReference type="Proteomes" id="UP001198862">
    <property type="component" value="Unassembled WGS sequence"/>
</dbReference>
<dbReference type="EMBL" id="JAJISD010000003">
    <property type="protein sequence ID" value="MCC8429012.1"/>
    <property type="molecule type" value="Genomic_DNA"/>
</dbReference>
<dbReference type="InterPro" id="IPR053145">
    <property type="entry name" value="AB_hydrolase_Est10"/>
</dbReference>
<feature type="signal peptide" evidence="1">
    <location>
        <begin position="1"/>
        <end position="22"/>
    </location>
</feature>
<feature type="domain" description="Serine aminopeptidase S33" evidence="2">
    <location>
        <begin position="101"/>
        <end position="320"/>
    </location>
</feature>
<name>A0ABS8KTD0_9HYPH</name>
<evidence type="ECO:0000313" key="4">
    <source>
        <dbReference type="Proteomes" id="UP001198862"/>
    </source>
</evidence>
<dbReference type="Gene3D" id="3.40.50.1820">
    <property type="entry name" value="alpha/beta hydrolase"/>
    <property type="match status" value="1"/>
</dbReference>
<evidence type="ECO:0000259" key="2">
    <source>
        <dbReference type="Pfam" id="PF12146"/>
    </source>
</evidence>
<accession>A0ABS8KTD0</accession>
<keyword evidence="3" id="KW-0378">Hydrolase</keyword>
<feature type="chain" id="PRO_5045487593" evidence="1">
    <location>
        <begin position="23"/>
        <end position="353"/>
    </location>
</feature>
<dbReference type="RefSeq" id="WP_230550229.1">
    <property type="nucleotide sequence ID" value="NZ_JAJISD010000003.1"/>
</dbReference>
<comment type="caution">
    <text evidence="3">The sequence shown here is derived from an EMBL/GenBank/DDBJ whole genome shotgun (WGS) entry which is preliminary data.</text>
</comment>
<evidence type="ECO:0000256" key="1">
    <source>
        <dbReference type="SAM" id="SignalP"/>
    </source>
</evidence>
<dbReference type="SUPFAM" id="SSF53474">
    <property type="entry name" value="alpha/beta-Hydrolases"/>
    <property type="match status" value="1"/>
</dbReference>
<keyword evidence="1" id="KW-0732">Signal</keyword>
<dbReference type="GO" id="GO:0016787">
    <property type="term" value="F:hydrolase activity"/>
    <property type="evidence" value="ECO:0007669"/>
    <property type="project" value="UniProtKB-KW"/>
</dbReference>